<evidence type="ECO:0000256" key="1">
    <source>
        <dbReference type="SAM" id="MobiDB-lite"/>
    </source>
</evidence>
<dbReference type="Proteomes" id="UP000693970">
    <property type="component" value="Unassembled WGS sequence"/>
</dbReference>
<dbReference type="AlphaFoldDB" id="A0A9K3KSA8"/>
<reference evidence="3" key="1">
    <citation type="journal article" date="2021" name="Sci. Rep.">
        <title>Diploid genomic architecture of Nitzschia inconspicua, an elite biomass production diatom.</title>
        <authorList>
            <person name="Oliver A."/>
            <person name="Podell S."/>
            <person name="Pinowska A."/>
            <person name="Traller J.C."/>
            <person name="Smith S.R."/>
            <person name="McClure R."/>
            <person name="Beliaev A."/>
            <person name="Bohutskyi P."/>
            <person name="Hill E.A."/>
            <person name="Rabines A."/>
            <person name="Zheng H."/>
            <person name="Allen L.Z."/>
            <person name="Kuo A."/>
            <person name="Grigoriev I.V."/>
            <person name="Allen A.E."/>
            <person name="Hazlebeck D."/>
            <person name="Allen E.E."/>
        </authorList>
    </citation>
    <scope>NUCLEOTIDE SEQUENCE</scope>
    <source>
        <strain evidence="3">Hildebrandi</strain>
    </source>
</reference>
<feature type="region of interest" description="Disordered" evidence="1">
    <location>
        <begin position="111"/>
        <end position="145"/>
    </location>
</feature>
<feature type="compositionally biased region" description="Polar residues" evidence="1">
    <location>
        <begin position="232"/>
        <end position="288"/>
    </location>
</feature>
<feature type="region of interest" description="Disordered" evidence="1">
    <location>
        <begin position="220"/>
        <end position="308"/>
    </location>
</feature>
<evidence type="ECO:0000256" key="2">
    <source>
        <dbReference type="SAM" id="SignalP"/>
    </source>
</evidence>
<proteinExistence type="predicted"/>
<feature type="chain" id="PRO_5039920690" evidence="2">
    <location>
        <begin position="17"/>
        <end position="446"/>
    </location>
</feature>
<reference evidence="3" key="2">
    <citation type="submission" date="2021-04" db="EMBL/GenBank/DDBJ databases">
        <authorList>
            <person name="Podell S."/>
        </authorList>
    </citation>
    <scope>NUCLEOTIDE SEQUENCE</scope>
    <source>
        <strain evidence="3">Hildebrandi</strain>
    </source>
</reference>
<feature type="compositionally biased region" description="Low complexity" evidence="1">
    <location>
        <begin position="123"/>
        <end position="140"/>
    </location>
</feature>
<evidence type="ECO:0000313" key="4">
    <source>
        <dbReference type="Proteomes" id="UP000693970"/>
    </source>
</evidence>
<feature type="compositionally biased region" description="Low complexity" evidence="1">
    <location>
        <begin position="289"/>
        <end position="302"/>
    </location>
</feature>
<accession>A0A9K3KSA8</accession>
<dbReference type="EMBL" id="JAGRRH010000019">
    <property type="protein sequence ID" value="KAG7349099.1"/>
    <property type="molecule type" value="Genomic_DNA"/>
</dbReference>
<comment type="caution">
    <text evidence="3">The sequence shown here is derived from an EMBL/GenBank/DDBJ whole genome shotgun (WGS) entry which is preliminary data.</text>
</comment>
<protein>
    <submittedName>
        <fullName evidence="3">Peptidoglycan-binding domain protein</fullName>
    </submittedName>
</protein>
<sequence length="446" mass="46363">MIKGLLLFCCVWSVSSFGNIRGSGRNLQDFKLVDPNVGKDPIVNATGADPEHLYPLGRCQGDCDEDSHCMEGLKCFQRDANDAVPGCSGGEQDGTVSDYCIRLEDFAEETSGRVPSAIPPSVPSSHPSSIPSTAPSSIPSDLPSNIPSSVPTLPWGKLAVVSEPISGPLGLCEGDCDSDDDCEAGLICWLRESGDEPIPYCQGSPGNSRSDFCVYEGAASESPSAVPSPEPTLSQVPSESPTSSKAPSVNPTESMVPSVSHAPSTSASPSVHPTISRVPSVTPTISNAPSTSVSPSVHPTESMAPSIAPSVSATPTVVLPPLHDFGALPPSDKAPMTLCEGDCDDDSDCVPGLVCLKRNAGDDVPGCQGDLSSASNFCVKSDTKAPLVDYGESPPDAFKPFRFCEGDCDDDSDCGKGLICRQRVAGEDVPGCEGDFSSESDFCVWP</sequence>
<dbReference type="OrthoDB" id="46933at2759"/>
<evidence type="ECO:0000313" key="3">
    <source>
        <dbReference type="EMBL" id="KAG7349099.1"/>
    </source>
</evidence>
<feature type="signal peptide" evidence="2">
    <location>
        <begin position="1"/>
        <end position="16"/>
    </location>
</feature>
<gene>
    <name evidence="3" type="ORF">IV203_011696</name>
</gene>
<name>A0A9K3KSA8_9STRA</name>
<organism evidence="3 4">
    <name type="scientific">Nitzschia inconspicua</name>
    <dbReference type="NCBI Taxonomy" id="303405"/>
    <lineage>
        <taxon>Eukaryota</taxon>
        <taxon>Sar</taxon>
        <taxon>Stramenopiles</taxon>
        <taxon>Ochrophyta</taxon>
        <taxon>Bacillariophyta</taxon>
        <taxon>Bacillariophyceae</taxon>
        <taxon>Bacillariophycidae</taxon>
        <taxon>Bacillariales</taxon>
        <taxon>Bacillariaceae</taxon>
        <taxon>Nitzschia</taxon>
    </lineage>
</organism>
<keyword evidence="2" id="KW-0732">Signal</keyword>
<keyword evidence="4" id="KW-1185">Reference proteome</keyword>